<dbReference type="OrthoDB" id="3064098at2759"/>
<accession>A0A9P5PLT9</accession>
<keyword evidence="1" id="KW-0812">Transmembrane</keyword>
<dbReference type="PANTHER" id="PTHR40465:SF1">
    <property type="entry name" value="DUF6534 DOMAIN-CONTAINING PROTEIN"/>
    <property type="match status" value="1"/>
</dbReference>
<dbReference type="PANTHER" id="PTHR40465">
    <property type="entry name" value="CHROMOSOME 1, WHOLE GENOME SHOTGUN SEQUENCE"/>
    <property type="match status" value="1"/>
</dbReference>
<protein>
    <recommendedName>
        <fullName evidence="2">DUF6534 domain-containing protein</fullName>
    </recommendedName>
</protein>
<feature type="transmembrane region" description="Helical" evidence="1">
    <location>
        <begin position="210"/>
        <end position="229"/>
    </location>
</feature>
<feature type="transmembrane region" description="Helical" evidence="1">
    <location>
        <begin position="101"/>
        <end position="122"/>
    </location>
</feature>
<reference evidence="3" key="1">
    <citation type="submission" date="2020-11" db="EMBL/GenBank/DDBJ databases">
        <authorList>
            <consortium name="DOE Joint Genome Institute"/>
            <person name="Ahrendt S."/>
            <person name="Riley R."/>
            <person name="Andreopoulos W."/>
            <person name="Labutti K."/>
            <person name="Pangilinan J."/>
            <person name="Ruiz-Duenas F.J."/>
            <person name="Barrasa J.M."/>
            <person name="Sanchez-Garcia M."/>
            <person name="Camarero S."/>
            <person name="Miyauchi S."/>
            <person name="Serrano A."/>
            <person name="Linde D."/>
            <person name="Babiker R."/>
            <person name="Drula E."/>
            <person name="Ayuso-Fernandez I."/>
            <person name="Pacheco R."/>
            <person name="Padilla G."/>
            <person name="Ferreira P."/>
            <person name="Barriuso J."/>
            <person name="Kellner H."/>
            <person name="Castanera R."/>
            <person name="Alfaro M."/>
            <person name="Ramirez L."/>
            <person name="Pisabarro A.G."/>
            <person name="Kuo A."/>
            <person name="Tritt A."/>
            <person name="Lipzen A."/>
            <person name="He G."/>
            <person name="Yan M."/>
            <person name="Ng V."/>
            <person name="Cullen D."/>
            <person name="Martin F."/>
            <person name="Rosso M.-N."/>
            <person name="Henrissat B."/>
            <person name="Hibbett D."/>
            <person name="Martinez A.T."/>
            <person name="Grigoriev I.V."/>
        </authorList>
    </citation>
    <scope>NUCLEOTIDE SEQUENCE</scope>
    <source>
        <strain evidence="3">AH 40177</strain>
    </source>
</reference>
<feature type="transmembrane region" description="Helical" evidence="1">
    <location>
        <begin position="235"/>
        <end position="256"/>
    </location>
</feature>
<dbReference type="Pfam" id="PF20152">
    <property type="entry name" value="DUF6534"/>
    <property type="match status" value="1"/>
</dbReference>
<comment type="caution">
    <text evidence="3">The sequence shown here is derived from an EMBL/GenBank/DDBJ whole genome shotgun (WGS) entry which is preliminary data.</text>
</comment>
<keyword evidence="1" id="KW-1133">Transmembrane helix</keyword>
<keyword evidence="4" id="KW-1185">Reference proteome</keyword>
<evidence type="ECO:0000313" key="3">
    <source>
        <dbReference type="EMBL" id="KAF9065542.1"/>
    </source>
</evidence>
<evidence type="ECO:0000259" key="2">
    <source>
        <dbReference type="Pfam" id="PF20152"/>
    </source>
</evidence>
<feature type="transmembrane region" description="Helical" evidence="1">
    <location>
        <begin position="46"/>
        <end position="70"/>
    </location>
</feature>
<feature type="transmembrane region" description="Helical" evidence="1">
    <location>
        <begin position="167"/>
        <end position="189"/>
    </location>
</feature>
<dbReference type="Proteomes" id="UP000772434">
    <property type="component" value="Unassembled WGS sequence"/>
</dbReference>
<dbReference type="EMBL" id="JADNRY010000102">
    <property type="protein sequence ID" value="KAF9065542.1"/>
    <property type="molecule type" value="Genomic_DNA"/>
</dbReference>
<feature type="transmembrane region" description="Helical" evidence="1">
    <location>
        <begin position="129"/>
        <end position="155"/>
    </location>
</feature>
<feature type="transmembrane region" description="Helical" evidence="1">
    <location>
        <begin position="12"/>
        <end position="34"/>
    </location>
</feature>
<feature type="domain" description="DUF6534" evidence="2">
    <location>
        <begin position="174"/>
        <end position="261"/>
    </location>
</feature>
<keyword evidence="1" id="KW-0472">Membrane</keyword>
<evidence type="ECO:0000256" key="1">
    <source>
        <dbReference type="SAM" id="Phobius"/>
    </source>
</evidence>
<name>A0A9P5PLT9_9AGAR</name>
<dbReference type="AlphaFoldDB" id="A0A9P5PLT9"/>
<sequence length="322" mass="35361">MASPLDSTYGVWLVALWLATILYGVGLLQTWLYFHWYSNDHWGVKLTVVFLVVTETVQISALFGATYQAFVNGFGDDGLIRLVHNSIEALQVELISGKTQLLAGFLSAFIVQMYFAWVIFLLNSKQKAATLLIMALALTQLGAGLNQGVITTILGSLRQIEDIKTVFVVQSAASLACDAVITLSLCLILRNNRTGMESTNTLIQKLMVNAINRGALTTLAAALEIILFLAVPGTFYFVLFLMTTSKLYMNSMLATLNTRRHIRHTTAHISNDPGPWSSIHLARLSTVSNGTNAPTYTAFHSDDTVSINQPGTLKRNLVENMI</sequence>
<proteinExistence type="predicted"/>
<gene>
    <name evidence="3" type="ORF">BDP27DRAFT_1404776</name>
</gene>
<organism evidence="3 4">
    <name type="scientific">Rhodocollybia butyracea</name>
    <dbReference type="NCBI Taxonomy" id="206335"/>
    <lineage>
        <taxon>Eukaryota</taxon>
        <taxon>Fungi</taxon>
        <taxon>Dikarya</taxon>
        <taxon>Basidiomycota</taxon>
        <taxon>Agaricomycotina</taxon>
        <taxon>Agaricomycetes</taxon>
        <taxon>Agaricomycetidae</taxon>
        <taxon>Agaricales</taxon>
        <taxon>Marasmiineae</taxon>
        <taxon>Omphalotaceae</taxon>
        <taxon>Rhodocollybia</taxon>
    </lineage>
</organism>
<evidence type="ECO:0000313" key="4">
    <source>
        <dbReference type="Proteomes" id="UP000772434"/>
    </source>
</evidence>
<dbReference type="InterPro" id="IPR045339">
    <property type="entry name" value="DUF6534"/>
</dbReference>